<evidence type="ECO:0000256" key="1">
    <source>
        <dbReference type="SAM" id="Coils"/>
    </source>
</evidence>
<keyword evidence="2" id="KW-1133">Transmembrane helix</keyword>
<feature type="coiled-coil region" evidence="1">
    <location>
        <begin position="849"/>
        <end position="876"/>
    </location>
</feature>
<sequence>MKKTVKITGIVLAVILVILVVLPFAFKGKIMETVKREINKNIHAQVDFGHLRLNFFSHFPNASVSLEQFYIAGINAFEGDTLVSAHKLSATINLKSLFGDSGYEISRINLENARLHAILLADGKANWDILPEDDEDKPDDNDSDFQLSLKKVSLDNVSILYDDFSSNMNIALEKLNMVLSGNMTADETRIQTRFTAGALTFIRNKIPYLSQALIQGDMDIDADLKNMKFTLAKNTLQINAIKASVDGWVSLPDDEKMDMDIQLHTPSIQFKDILSLIPAIYSKDFQQLKTSGEVALEASVKGTMQGDDLPAFDVLLKIDNAMFQYPGMPKSVTNIHTDIHASNPGGSADNTLVDISKFHIEMGGNPFDINLQLTTPVSDPNIRLGATGKLNLSMVKEIYPLKDMELSGMLDANLKLASRMSAIEKEQFDKVEAFGTLNIQEMLIKSASKDDIQLHTANLTFSPRYVDLNTFTAQIGKNDLSATGKLENFIPYFLNDKTLKGKLSVRSNYLNLNDFMAEDAAPDTDTTSIGVIEIPRNLDFALTGTFKQIVFDKLNMTHVSGQINIKDGKADMSNLSMNALGGKLNVNGYYDTGKDAQKPDVALSLDIQEASFAQTYSTFLTIQKLAPIFESMAGNFSTNFQLNSTLGSDFMPDFSSLKASGLLQSNNVEVNNVSTLNALASALKNDSFKTLKIKDLKLPFSITDGRVTTKPFAINFGSGSMNLEGSTGLDQSINYTAKINLAEQLTNNYLKNVTVKIGGTFKSPKIVLDTKDVAEQVLGKVAGSLLGNGKTTASLAEQATEQIDKQIENIRQKAKDAGDKLVAEADKQGKKLIDEANKTTNPLAKIAAVKAAEAGAKKLKEEAQKQAGQLSAAAEREIGVLPH</sequence>
<dbReference type="GO" id="GO:0005886">
    <property type="term" value="C:plasma membrane"/>
    <property type="evidence" value="ECO:0007669"/>
    <property type="project" value="TreeGrafter"/>
</dbReference>
<dbReference type="AlphaFoldDB" id="A0A5M8P095"/>
<keyword evidence="2" id="KW-0472">Membrane</keyword>
<evidence type="ECO:0000259" key="3">
    <source>
        <dbReference type="Pfam" id="PF05170"/>
    </source>
</evidence>
<dbReference type="PANTHER" id="PTHR30441:SF8">
    <property type="entry name" value="DUF748 DOMAIN-CONTAINING PROTEIN"/>
    <property type="match status" value="1"/>
</dbReference>
<reference evidence="4 5" key="1">
    <citation type="submission" date="2019-03" db="EMBL/GenBank/DDBJ databases">
        <title>Single cell metagenomics reveals metabolic interactions within the superorganism composed of flagellate Streblomastix strix and complex community of Bacteroidetes bacteria on its surface.</title>
        <authorList>
            <person name="Treitli S.C."/>
            <person name="Kolisko M."/>
            <person name="Husnik F."/>
            <person name="Keeling P."/>
            <person name="Hampl V."/>
        </authorList>
    </citation>
    <scope>NUCLEOTIDE SEQUENCE [LARGE SCALE GENOMIC DNA]</scope>
    <source>
        <strain evidence="4">St1</strain>
    </source>
</reference>
<dbReference type="Proteomes" id="UP000324575">
    <property type="component" value="Unassembled WGS sequence"/>
</dbReference>
<keyword evidence="1" id="KW-0175">Coiled coil</keyword>
<name>A0A5M8P095_9BACT</name>
<evidence type="ECO:0000313" key="4">
    <source>
        <dbReference type="EMBL" id="KAA6301855.1"/>
    </source>
</evidence>
<comment type="caution">
    <text evidence="4">The sequence shown here is derived from an EMBL/GenBank/DDBJ whole genome shotgun (WGS) entry which is preliminary data.</text>
</comment>
<feature type="domain" description="AsmA" evidence="3">
    <location>
        <begin position="1"/>
        <end position="244"/>
    </location>
</feature>
<dbReference type="InterPro" id="IPR052894">
    <property type="entry name" value="AsmA-related"/>
</dbReference>
<evidence type="ECO:0000256" key="2">
    <source>
        <dbReference type="SAM" id="Phobius"/>
    </source>
</evidence>
<dbReference type="EMBL" id="SNRX01000013">
    <property type="protein sequence ID" value="KAA6301855.1"/>
    <property type="molecule type" value="Genomic_DNA"/>
</dbReference>
<proteinExistence type="predicted"/>
<gene>
    <name evidence="4" type="ORF">EZS26_002018</name>
</gene>
<dbReference type="GO" id="GO:0090313">
    <property type="term" value="P:regulation of protein targeting to membrane"/>
    <property type="evidence" value="ECO:0007669"/>
    <property type="project" value="TreeGrafter"/>
</dbReference>
<dbReference type="PANTHER" id="PTHR30441">
    <property type="entry name" value="DUF748 DOMAIN-CONTAINING PROTEIN"/>
    <property type="match status" value="1"/>
</dbReference>
<protein>
    <recommendedName>
        <fullName evidence="3">AsmA domain-containing protein</fullName>
    </recommendedName>
</protein>
<organism evidence="4 5">
    <name type="scientific">Candidatus Ordinivivax streblomastigis</name>
    <dbReference type="NCBI Taxonomy" id="2540710"/>
    <lineage>
        <taxon>Bacteria</taxon>
        <taxon>Pseudomonadati</taxon>
        <taxon>Bacteroidota</taxon>
        <taxon>Bacteroidia</taxon>
        <taxon>Bacteroidales</taxon>
        <taxon>Candidatus Ordinivivax</taxon>
    </lineage>
</organism>
<keyword evidence="2" id="KW-0812">Transmembrane</keyword>
<dbReference type="InterPro" id="IPR007844">
    <property type="entry name" value="AsmA"/>
</dbReference>
<accession>A0A5M8P095</accession>
<dbReference type="Pfam" id="PF05170">
    <property type="entry name" value="AsmA"/>
    <property type="match status" value="1"/>
</dbReference>
<feature type="transmembrane region" description="Helical" evidence="2">
    <location>
        <begin position="7"/>
        <end position="26"/>
    </location>
</feature>
<evidence type="ECO:0000313" key="5">
    <source>
        <dbReference type="Proteomes" id="UP000324575"/>
    </source>
</evidence>